<dbReference type="EMBL" id="ML742252">
    <property type="protein sequence ID" value="KAE8146606.1"/>
    <property type="molecule type" value="Genomic_DNA"/>
</dbReference>
<evidence type="ECO:0000313" key="1">
    <source>
        <dbReference type="EMBL" id="KAE8146606.1"/>
    </source>
</evidence>
<name>A0A5N6TJS6_ASPAV</name>
<dbReference type="Proteomes" id="UP000325780">
    <property type="component" value="Unassembled WGS sequence"/>
</dbReference>
<reference evidence="1 2" key="1">
    <citation type="submission" date="2019-04" db="EMBL/GenBank/DDBJ databases">
        <title>Friends and foes A comparative genomics study of 23 Aspergillus species from section Flavi.</title>
        <authorList>
            <consortium name="DOE Joint Genome Institute"/>
            <person name="Kjaerbolling I."/>
            <person name="Vesth T."/>
            <person name="Frisvad J.C."/>
            <person name="Nybo J.L."/>
            <person name="Theobald S."/>
            <person name="Kildgaard S."/>
            <person name="Isbrandt T."/>
            <person name="Kuo A."/>
            <person name="Sato A."/>
            <person name="Lyhne E.K."/>
            <person name="Kogle M.E."/>
            <person name="Wiebenga A."/>
            <person name="Kun R.S."/>
            <person name="Lubbers R.J."/>
            <person name="Makela M.R."/>
            <person name="Barry K."/>
            <person name="Chovatia M."/>
            <person name="Clum A."/>
            <person name="Daum C."/>
            <person name="Haridas S."/>
            <person name="He G."/>
            <person name="LaButti K."/>
            <person name="Lipzen A."/>
            <person name="Mondo S."/>
            <person name="Riley R."/>
            <person name="Salamov A."/>
            <person name="Simmons B.A."/>
            <person name="Magnuson J.K."/>
            <person name="Henrissat B."/>
            <person name="Mortensen U.H."/>
            <person name="Larsen T.O."/>
            <person name="Devries R.P."/>
            <person name="Grigoriev I.V."/>
            <person name="Machida M."/>
            <person name="Baker S.E."/>
            <person name="Andersen M.R."/>
        </authorList>
    </citation>
    <scope>NUCLEOTIDE SEQUENCE [LARGE SCALE GENOMIC DNA]</scope>
    <source>
        <strain evidence="1 2">IBT 18842</strain>
    </source>
</reference>
<accession>A0A5N6TJS6</accession>
<dbReference type="AlphaFoldDB" id="A0A5N6TJS6"/>
<protein>
    <submittedName>
        <fullName evidence="1">Uncharacterized protein</fullName>
    </submittedName>
</protein>
<keyword evidence="2" id="KW-1185">Reference proteome</keyword>
<proteinExistence type="predicted"/>
<evidence type="ECO:0000313" key="2">
    <source>
        <dbReference type="Proteomes" id="UP000325780"/>
    </source>
</evidence>
<organism evidence="1 2">
    <name type="scientific">Aspergillus avenaceus</name>
    <dbReference type="NCBI Taxonomy" id="36643"/>
    <lineage>
        <taxon>Eukaryota</taxon>
        <taxon>Fungi</taxon>
        <taxon>Dikarya</taxon>
        <taxon>Ascomycota</taxon>
        <taxon>Pezizomycotina</taxon>
        <taxon>Eurotiomycetes</taxon>
        <taxon>Eurotiomycetidae</taxon>
        <taxon>Eurotiales</taxon>
        <taxon>Aspergillaceae</taxon>
        <taxon>Aspergillus</taxon>
        <taxon>Aspergillus subgen. Circumdati</taxon>
    </lineage>
</organism>
<sequence>MAPLKFQNCRVVNSTEHSLFLSFPPASPLEIPIGKDLLDFSAEIEEIYFHNPDKESDDCYVLPSELSLAPGTVTAFVDSGHGLSLEYGKDGSHPEAKVEMKLNSHGHNLYKSAGATPLRANTVFEKVLGIADEDDAADAETMLYTTGTPGAGGATPGGASTFLSLIGATAPSNPMPKSIGGAIPSSIGGGGGGGGTPPPFVNVVLLPGESVVDPKLIQPSLDAKADLDSVSSVMMLLASDALDQASRQAGHQISPLYETNKYMQICANAYLNAPLSPALRGFLINPQFTNSQFNKTCEARQVHTEFLRNFAEEFKFNENQDAYKTLDKTLTEFSRSIASGNVDENNDLCFTINRGSLPVEPLPGSAFRVVTPKMKIFYISCAARTFTQIIKNGKSQSSVQKVNLTFKYTTLSCNLRQDLWRRVRDQYDNAMITSSGVGFNDLINKVSQTVVV</sequence>
<dbReference type="OrthoDB" id="4428274at2759"/>
<gene>
    <name evidence="1" type="ORF">BDV25DRAFT_143533</name>
</gene>